<comment type="caution">
    <text evidence="1">The sequence shown here is derived from an EMBL/GenBank/DDBJ whole genome shotgun (WGS) entry which is preliminary data.</text>
</comment>
<name>C3JAA9_POREA</name>
<dbReference type="Proteomes" id="UP000004295">
    <property type="component" value="Unassembled WGS sequence"/>
</dbReference>
<sequence length="39" mass="4697">MRHDVEQIIRQQQWSPEQIVGRFRLEGIPIVSKTAHFCY</sequence>
<dbReference type="STRING" id="553175.POREN0001_1597"/>
<accession>C3JAA9</accession>
<evidence type="ECO:0000313" key="2">
    <source>
        <dbReference type="Proteomes" id="UP000004295"/>
    </source>
</evidence>
<dbReference type="AlphaFoldDB" id="C3JAA9"/>
<protein>
    <submittedName>
        <fullName evidence="1">Uncharacterized protein</fullName>
    </submittedName>
</protein>
<gene>
    <name evidence="1" type="ORF">POREN0001_1597</name>
</gene>
<keyword evidence="2" id="KW-1185">Reference proteome</keyword>
<dbReference type="EMBL" id="ACNN01000018">
    <property type="protein sequence ID" value="EEN82875.1"/>
    <property type="molecule type" value="Genomic_DNA"/>
</dbReference>
<proteinExistence type="predicted"/>
<reference evidence="1 2" key="1">
    <citation type="submission" date="2009-04" db="EMBL/GenBank/DDBJ databases">
        <authorList>
            <person name="Sebastian Y."/>
            <person name="Madupu R."/>
            <person name="Durkin A.S."/>
            <person name="Torralba M."/>
            <person name="Methe B."/>
            <person name="Sutton G.G."/>
            <person name="Strausberg R.L."/>
            <person name="Nelson K.E."/>
        </authorList>
    </citation>
    <scope>NUCLEOTIDE SEQUENCE [LARGE SCALE GENOMIC DNA]</scope>
    <source>
        <strain evidence="2">ATCC 35406 / BCRC 14492 / JCM 8526 / NCTC 13058 / HG 370</strain>
    </source>
</reference>
<evidence type="ECO:0000313" key="1">
    <source>
        <dbReference type="EMBL" id="EEN82875.1"/>
    </source>
</evidence>
<organism evidence="1 2">
    <name type="scientific">Porphyromonas endodontalis (strain ATCC 35406 / DSM 24491 / JCM 8526 / CCUG 16442 / BCRC 14492 / NCTC 13058 / HG 370)</name>
    <name type="common">Bacteroides endodontalis</name>
    <dbReference type="NCBI Taxonomy" id="553175"/>
    <lineage>
        <taxon>Bacteria</taxon>
        <taxon>Pseudomonadati</taxon>
        <taxon>Bacteroidota</taxon>
        <taxon>Bacteroidia</taxon>
        <taxon>Bacteroidales</taxon>
        <taxon>Porphyromonadaceae</taxon>
        <taxon>Porphyromonas</taxon>
    </lineage>
</organism>